<accession>A0A6N1AZT5</accession>
<dbReference type="EMBL" id="CP054622">
    <property type="protein sequence ID" value="QKS54564.1"/>
    <property type="molecule type" value="Genomic_DNA"/>
</dbReference>
<reference evidence="1 2" key="1">
    <citation type="submission" date="2020-06" db="EMBL/GenBank/DDBJ databases">
        <title>Complete genome of Azosprillum oryzae KACC14407.</title>
        <authorList>
            <person name="Kim M."/>
            <person name="Park Y.-J."/>
            <person name="Shin J.-H."/>
        </authorList>
    </citation>
    <scope>NUCLEOTIDE SEQUENCE [LARGE SCALE GENOMIC DNA]</scope>
    <source>
        <strain evidence="1 2">KACC 14407</strain>
        <plasmid evidence="1 2">unnamed7</plasmid>
    </source>
</reference>
<evidence type="ECO:0000313" key="1">
    <source>
        <dbReference type="EMBL" id="QKS54564.1"/>
    </source>
</evidence>
<dbReference type="SUPFAM" id="SSF52141">
    <property type="entry name" value="Uracil-DNA glycosylase-like"/>
    <property type="match status" value="1"/>
</dbReference>
<dbReference type="OrthoDB" id="3838047at2"/>
<evidence type="ECO:0008006" key="3">
    <source>
        <dbReference type="Google" id="ProtNLM"/>
    </source>
</evidence>
<name>A0A6N1AZT5_9PROT</name>
<evidence type="ECO:0000313" key="2">
    <source>
        <dbReference type="Proteomes" id="UP000509702"/>
    </source>
</evidence>
<sequence>MFSLDRSLLPAANQFLADLDTQWRAATGLNNRADYSINYSPICPCPLMVLGLNPGGSADNFKLVDVAAGGSEYIEGYGPTSQNIGRLLQLTLGVSSPEGIRTVQGSNVIWRRSPNMQSLGIRVPVAAKETAPHLARLISYIGPRAILFGGKAAYDAFLGAHKARVVTQGETILGPNGSSQAVYFGHSALSLPYLSGNVEAFIVLHPSKGLRDPAVNRLKFHFARLFTA</sequence>
<gene>
    <name evidence="1" type="ORF">HUE56_29055</name>
</gene>
<proteinExistence type="predicted"/>
<keyword evidence="1" id="KW-0614">Plasmid</keyword>
<dbReference type="Gene3D" id="3.40.470.10">
    <property type="entry name" value="Uracil-DNA glycosylase-like domain"/>
    <property type="match status" value="1"/>
</dbReference>
<protein>
    <recommendedName>
        <fullName evidence="3">Uracil DNA glycosylase superfamily protein</fullName>
    </recommendedName>
</protein>
<dbReference type="AlphaFoldDB" id="A0A6N1AZT5"/>
<keyword evidence="2" id="KW-1185">Reference proteome</keyword>
<geneLocation type="plasmid" evidence="1 2">
    <name>unnamed7</name>
</geneLocation>
<dbReference type="KEGG" id="aoz:HUE56_29055"/>
<dbReference type="InterPro" id="IPR036895">
    <property type="entry name" value="Uracil-DNA_glycosylase-like_sf"/>
</dbReference>
<organism evidence="1 2">
    <name type="scientific">Azospirillum oryzae</name>
    <dbReference type="NCBI Taxonomy" id="286727"/>
    <lineage>
        <taxon>Bacteria</taxon>
        <taxon>Pseudomonadati</taxon>
        <taxon>Pseudomonadota</taxon>
        <taxon>Alphaproteobacteria</taxon>
        <taxon>Rhodospirillales</taxon>
        <taxon>Azospirillaceae</taxon>
        <taxon>Azospirillum</taxon>
    </lineage>
</organism>
<dbReference type="RefSeq" id="WP_109153195.1">
    <property type="nucleotide sequence ID" value="NZ_BSOV01000001.1"/>
</dbReference>
<dbReference type="Proteomes" id="UP000509702">
    <property type="component" value="Plasmid unnamed7"/>
</dbReference>